<dbReference type="Gene3D" id="3.30.450.40">
    <property type="match status" value="1"/>
</dbReference>
<evidence type="ECO:0000256" key="3">
    <source>
        <dbReference type="ARBA" id="ARBA00022553"/>
    </source>
</evidence>
<name>A0ABY1BV67_MYXFU</name>
<feature type="domain" description="Histidine kinase" evidence="7">
    <location>
        <begin position="402"/>
        <end position="624"/>
    </location>
</feature>
<keyword evidence="9" id="KW-1185">Reference proteome</keyword>
<keyword evidence="4" id="KW-0808">Transferase</keyword>
<proteinExistence type="predicted"/>
<dbReference type="PRINTS" id="PR00344">
    <property type="entry name" value="BCTRLSENSOR"/>
</dbReference>
<dbReference type="PROSITE" id="PS50109">
    <property type="entry name" value="HIS_KIN"/>
    <property type="match status" value="1"/>
</dbReference>
<dbReference type="EMBL" id="FOIB01000001">
    <property type="protein sequence ID" value="SES75087.1"/>
    <property type="molecule type" value="Genomic_DNA"/>
</dbReference>
<dbReference type="SMART" id="SM00065">
    <property type="entry name" value="GAF"/>
    <property type="match status" value="1"/>
</dbReference>
<evidence type="ECO:0000256" key="5">
    <source>
        <dbReference type="ARBA" id="ARBA00022777"/>
    </source>
</evidence>
<keyword evidence="6" id="KW-0902">Two-component regulatory system</keyword>
<dbReference type="EC" id="2.7.13.3" evidence="2"/>
<dbReference type="CDD" id="cd00075">
    <property type="entry name" value="HATPase"/>
    <property type="match status" value="1"/>
</dbReference>
<dbReference type="SUPFAM" id="SSF55781">
    <property type="entry name" value="GAF domain-like"/>
    <property type="match status" value="1"/>
</dbReference>
<evidence type="ECO:0000256" key="1">
    <source>
        <dbReference type="ARBA" id="ARBA00000085"/>
    </source>
</evidence>
<dbReference type="InterPro" id="IPR003594">
    <property type="entry name" value="HATPase_dom"/>
</dbReference>
<gene>
    <name evidence="8" type="ORF">SAMN05443572_10151</name>
</gene>
<dbReference type="InterPro" id="IPR004358">
    <property type="entry name" value="Sig_transdc_His_kin-like_C"/>
</dbReference>
<comment type="catalytic activity">
    <reaction evidence="1">
        <text>ATP + protein L-histidine = ADP + protein N-phospho-L-histidine.</text>
        <dbReference type="EC" id="2.7.13.3"/>
    </reaction>
</comment>
<dbReference type="CDD" id="cd00082">
    <property type="entry name" value="HisKA"/>
    <property type="match status" value="1"/>
</dbReference>
<keyword evidence="5" id="KW-0418">Kinase</keyword>
<dbReference type="InterPro" id="IPR029016">
    <property type="entry name" value="GAF-like_dom_sf"/>
</dbReference>
<comment type="caution">
    <text evidence="8">The sequence shown here is derived from an EMBL/GenBank/DDBJ whole genome shotgun (WGS) entry which is preliminary data.</text>
</comment>
<dbReference type="Pfam" id="PF00512">
    <property type="entry name" value="HisKA"/>
    <property type="match status" value="1"/>
</dbReference>
<keyword evidence="3" id="KW-0597">Phosphoprotein</keyword>
<dbReference type="SMART" id="SM00388">
    <property type="entry name" value="HisKA"/>
    <property type="match status" value="1"/>
</dbReference>
<dbReference type="Pfam" id="PF02518">
    <property type="entry name" value="HATPase_c"/>
    <property type="match status" value="1"/>
</dbReference>
<dbReference type="InterPro" id="IPR035965">
    <property type="entry name" value="PAS-like_dom_sf"/>
</dbReference>
<evidence type="ECO:0000313" key="9">
    <source>
        <dbReference type="Proteomes" id="UP000183760"/>
    </source>
</evidence>
<organism evidence="8 9">
    <name type="scientific">Myxococcus fulvus</name>
    <dbReference type="NCBI Taxonomy" id="33"/>
    <lineage>
        <taxon>Bacteria</taxon>
        <taxon>Pseudomonadati</taxon>
        <taxon>Myxococcota</taxon>
        <taxon>Myxococcia</taxon>
        <taxon>Myxococcales</taxon>
        <taxon>Cystobacterineae</taxon>
        <taxon>Myxococcaceae</taxon>
        <taxon>Myxococcus</taxon>
    </lineage>
</organism>
<dbReference type="Proteomes" id="UP000183760">
    <property type="component" value="Unassembled WGS sequence"/>
</dbReference>
<sequence length="640" mass="69627">MCNYPTIQDFLQSKQGGWPDPGRVGIQTACPWMLCEGGELSSFRRVGMPPCHEREVPELMSSGRAQLSLIHQALVERAEARLSDAALRLLVEQTGEAVLLMDATGRVLAFNSEAGSRFRIPPPQRIESHGNLPGCVWVQVDQGGGVLAVSPLSRALAGEVVRDERWGLRRPDGTRVVLEGSVFPVGQEPGAKPAGVLLRAREVMEEPRLDAMRAARLLAEAGALLAAELENEERVEPLLRLLVPTLADAGVFFLGPGGEAVRAAAAVHAEPERHVLLVDMLRRYPPDPLDPRGLPALFLTGRTERVAELSEAHVEALTRDAEHARLFGLLGVTRYLGVPLVARGRVIGALALFRSEGAPAFGDEEERVAEELARRAALSLDNARLLREAREAVRLRDEFLGIASHELKTPLTPLHLKVQLLQKQVDVLAAHGKPVSAERVSETLDVVQRQVRKLTSLVDNLLDVSRITAGRLKLELEEMDLASVAAEILYRFAPSAAQLHCSLEMHAPVPVLGRWDRLRLEQVVTNLLSNALKYGAGQPVRLTVEADGRTARLTVEDGGIGISAQDLPRIFERFERAVSDRHYGGLGLGLYITRQIVEAFGGTVRATSALGQGSTFVLELPRGDIPNEWLSVPGAPEPAP</sequence>
<dbReference type="Pfam" id="PF01590">
    <property type="entry name" value="GAF"/>
    <property type="match status" value="1"/>
</dbReference>
<dbReference type="InterPro" id="IPR003018">
    <property type="entry name" value="GAF"/>
</dbReference>
<dbReference type="InterPro" id="IPR005467">
    <property type="entry name" value="His_kinase_dom"/>
</dbReference>
<evidence type="ECO:0000256" key="4">
    <source>
        <dbReference type="ARBA" id="ARBA00022679"/>
    </source>
</evidence>
<dbReference type="PANTHER" id="PTHR43711">
    <property type="entry name" value="TWO-COMPONENT HISTIDINE KINASE"/>
    <property type="match status" value="1"/>
</dbReference>
<evidence type="ECO:0000256" key="2">
    <source>
        <dbReference type="ARBA" id="ARBA00012438"/>
    </source>
</evidence>
<dbReference type="PANTHER" id="PTHR43711:SF1">
    <property type="entry name" value="HISTIDINE KINASE 1"/>
    <property type="match status" value="1"/>
</dbReference>
<protein>
    <recommendedName>
        <fullName evidence="2">histidine kinase</fullName>
        <ecNumber evidence="2">2.7.13.3</ecNumber>
    </recommendedName>
</protein>
<evidence type="ECO:0000256" key="6">
    <source>
        <dbReference type="ARBA" id="ARBA00023012"/>
    </source>
</evidence>
<dbReference type="Gene3D" id="1.10.287.130">
    <property type="match status" value="1"/>
</dbReference>
<dbReference type="SUPFAM" id="SSF55874">
    <property type="entry name" value="ATPase domain of HSP90 chaperone/DNA topoisomerase II/histidine kinase"/>
    <property type="match status" value="1"/>
</dbReference>
<dbReference type="InterPro" id="IPR050736">
    <property type="entry name" value="Sensor_HK_Regulatory"/>
</dbReference>
<dbReference type="Gene3D" id="3.30.450.20">
    <property type="entry name" value="PAS domain"/>
    <property type="match status" value="1"/>
</dbReference>
<dbReference type="InterPro" id="IPR036890">
    <property type="entry name" value="HATPase_C_sf"/>
</dbReference>
<evidence type="ECO:0000313" key="8">
    <source>
        <dbReference type="EMBL" id="SES75087.1"/>
    </source>
</evidence>
<dbReference type="SUPFAM" id="SSF55785">
    <property type="entry name" value="PYP-like sensor domain (PAS domain)"/>
    <property type="match status" value="1"/>
</dbReference>
<accession>A0ABY1BV67</accession>
<dbReference type="SUPFAM" id="SSF47384">
    <property type="entry name" value="Homodimeric domain of signal transducing histidine kinase"/>
    <property type="match status" value="1"/>
</dbReference>
<dbReference type="SMART" id="SM00387">
    <property type="entry name" value="HATPase_c"/>
    <property type="match status" value="1"/>
</dbReference>
<reference evidence="8 9" key="1">
    <citation type="submission" date="2016-10" db="EMBL/GenBank/DDBJ databases">
        <authorList>
            <person name="Varghese N."/>
            <person name="Submissions S."/>
        </authorList>
    </citation>
    <scope>NUCLEOTIDE SEQUENCE [LARGE SCALE GENOMIC DNA]</scope>
    <source>
        <strain evidence="8 9">DSM 16525</strain>
    </source>
</reference>
<evidence type="ECO:0000259" key="7">
    <source>
        <dbReference type="PROSITE" id="PS50109"/>
    </source>
</evidence>
<dbReference type="InterPro" id="IPR003661">
    <property type="entry name" value="HisK_dim/P_dom"/>
</dbReference>
<dbReference type="Gene3D" id="3.30.565.10">
    <property type="entry name" value="Histidine kinase-like ATPase, C-terminal domain"/>
    <property type="match status" value="1"/>
</dbReference>
<dbReference type="InterPro" id="IPR036097">
    <property type="entry name" value="HisK_dim/P_sf"/>
</dbReference>